<reference evidence="1" key="1">
    <citation type="submission" date="2019-08" db="EMBL/GenBank/DDBJ databases">
        <authorList>
            <person name="Kucharzyk K."/>
            <person name="Murdoch R.W."/>
            <person name="Higgins S."/>
            <person name="Loffler F."/>
        </authorList>
    </citation>
    <scope>NUCLEOTIDE SEQUENCE</scope>
</reference>
<proteinExistence type="predicted"/>
<organism evidence="1">
    <name type="scientific">bioreactor metagenome</name>
    <dbReference type="NCBI Taxonomy" id="1076179"/>
    <lineage>
        <taxon>unclassified sequences</taxon>
        <taxon>metagenomes</taxon>
        <taxon>ecological metagenomes</taxon>
    </lineage>
</organism>
<dbReference type="AlphaFoldDB" id="A0A645JG86"/>
<evidence type="ECO:0000313" key="1">
    <source>
        <dbReference type="EMBL" id="MPN58603.1"/>
    </source>
</evidence>
<name>A0A645JG86_9ZZZZ</name>
<protein>
    <submittedName>
        <fullName evidence="1">Uncharacterized protein</fullName>
    </submittedName>
</protein>
<comment type="caution">
    <text evidence="1">The sequence shown here is derived from an EMBL/GenBank/DDBJ whole genome shotgun (WGS) entry which is preliminary data.</text>
</comment>
<accession>A0A645JG86</accession>
<gene>
    <name evidence="1" type="ORF">SDC9_206310</name>
</gene>
<dbReference type="EMBL" id="VSSQ01131493">
    <property type="protein sequence ID" value="MPN58603.1"/>
    <property type="molecule type" value="Genomic_DNA"/>
</dbReference>
<sequence length="121" mass="13215">MTDVIDQNVIHAPGINADAVYPNAFIADFFQAKTNIVFQAVDVPGVKTVCFLQAVHEAVDFTQRQGAVFTVVTRQHYAPTGCAEIDCDTMAKSHSEVLLSFIALSLRTPDNAYLLDSDSHN</sequence>